<gene>
    <name evidence="3" type="primary">LOC113215375</name>
</gene>
<dbReference type="PROSITE" id="PS51257">
    <property type="entry name" value="PROKAR_LIPOPROTEIN"/>
    <property type="match status" value="1"/>
</dbReference>
<accession>A0A6J1TIX4</accession>
<comment type="similarity">
    <text evidence="1">Belongs to the glycosyl hydrolase 1 family.</text>
</comment>
<dbReference type="GeneID" id="113215375"/>
<organism evidence="2 3">
    <name type="scientific">Frankliniella occidentalis</name>
    <name type="common">Western flower thrips</name>
    <name type="synonym">Euthrips occidentalis</name>
    <dbReference type="NCBI Taxonomy" id="133901"/>
    <lineage>
        <taxon>Eukaryota</taxon>
        <taxon>Metazoa</taxon>
        <taxon>Ecdysozoa</taxon>
        <taxon>Arthropoda</taxon>
        <taxon>Hexapoda</taxon>
        <taxon>Insecta</taxon>
        <taxon>Pterygota</taxon>
        <taxon>Neoptera</taxon>
        <taxon>Paraneoptera</taxon>
        <taxon>Thysanoptera</taxon>
        <taxon>Terebrantia</taxon>
        <taxon>Thripoidea</taxon>
        <taxon>Thripidae</taxon>
        <taxon>Frankliniella</taxon>
    </lineage>
</organism>
<evidence type="ECO:0000313" key="2">
    <source>
        <dbReference type="Proteomes" id="UP000504606"/>
    </source>
</evidence>
<dbReference type="InterPro" id="IPR001360">
    <property type="entry name" value="Glyco_hydro_1"/>
</dbReference>
<dbReference type="RefSeq" id="XP_026290776.1">
    <property type="nucleotide sequence ID" value="XM_026434991.2"/>
</dbReference>
<evidence type="ECO:0000313" key="3">
    <source>
        <dbReference type="RefSeq" id="XP_026290776.1"/>
    </source>
</evidence>
<evidence type="ECO:0000256" key="1">
    <source>
        <dbReference type="RuleBase" id="RU003690"/>
    </source>
</evidence>
<dbReference type="PRINTS" id="PR00131">
    <property type="entry name" value="GLHYDRLASE1"/>
</dbReference>
<dbReference type="Proteomes" id="UP000504606">
    <property type="component" value="Unplaced"/>
</dbReference>
<reference evidence="3" key="1">
    <citation type="submission" date="2025-08" db="UniProtKB">
        <authorList>
            <consortium name="RefSeq"/>
        </authorList>
    </citation>
    <scope>IDENTIFICATION</scope>
    <source>
        <tissue evidence="3">Whole organism</tissue>
    </source>
</reference>
<dbReference type="Gene3D" id="3.20.20.80">
    <property type="entry name" value="Glycosidases"/>
    <property type="match status" value="1"/>
</dbReference>
<proteinExistence type="inferred from homology"/>
<name>A0A6J1TIX4_FRAOC</name>
<dbReference type="PANTHER" id="PTHR10353">
    <property type="entry name" value="GLYCOSYL HYDROLASE"/>
    <property type="match status" value="1"/>
</dbReference>
<dbReference type="GO" id="GO:0008422">
    <property type="term" value="F:beta-glucosidase activity"/>
    <property type="evidence" value="ECO:0007669"/>
    <property type="project" value="TreeGrafter"/>
</dbReference>
<dbReference type="Pfam" id="PF00232">
    <property type="entry name" value="Glyco_hydro_1"/>
    <property type="match status" value="1"/>
</dbReference>
<dbReference type="OrthoDB" id="65569at2759"/>
<dbReference type="InterPro" id="IPR017853">
    <property type="entry name" value="GH"/>
</dbReference>
<dbReference type="SUPFAM" id="SSF51445">
    <property type="entry name" value="(Trans)glycosidases"/>
    <property type="match status" value="1"/>
</dbReference>
<dbReference type="GO" id="GO:0005975">
    <property type="term" value="P:carbohydrate metabolic process"/>
    <property type="evidence" value="ECO:0007669"/>
    <property type="project" value="InterPro"/>
</dbReference>
<dbReference type="AlphaFoldDB" id="A0A6J1TIX4"/>
<sequence>MGRGARDSVSEEQRTCIEMTETSMLITHLALACCLAGASGRLLTAEDSIALPKGLLIGAGVSAVQTEGAWNEDGKAESSVDYLIHQDRLSSLGLTNPHGTDIAANSYHRFKEDVKMAARLKLKAFRFSFSWPRILPTSDASKPNDVAVKHYHDLVDEILYYNMTPLATLYHFDHPQSLESFNSWFGYEMVEHFVEYAKFVFKEYGSKVKMWSTINEPNILCTFFPLLYRKAGFKLDTEMDHLVCQRHALLAHARAYREFKKLNLSGQVGLSLALLPAIPRSTRADDIYAAYVLNEMFAGILYNPIVYGDYPQVAKKVAAGRLPLFSEEEKILLNGTADFLGFNIYNGLTAYWQTPDESSKKEVSVPLGPTIDLLPFVQVDFPNMVGNDTADFYEKAKPDAIRETLIWVWQNYKKPIVVSENGFGDCLGHGKKDQLRAAYHSAFLRELVITMTEFKIEVLAYCAWSLIDAWEFTSEYRRPFGLIHIDYENGTLDRSLKDSAWFWIEMAETGVVPTVEVSSTSHVIPGLFLTFVAFICSQKC</sequence>
<keyword evidence="2" id="KW-1185">Reference proteome</keyword>
<dbReference type="KEGG" id="foc:113215375"/>
<dbReference type="PANTHER" id="PTHR10353:SF53">
    <property type="entry name" value="BETA-1,4-GLUCOSIDASE (EUROFUNG)"/>
    <property type="match status" value="1"/>
</dbReference>
<protein>
    <submittedName>
        <fullName evidence="3">Myrosinase 1-like</fullName>
    </submittedName>
</protein>